<dbReference type="InterPro" id="IPR011979">
    <property type="entry name" value="Antitox_Xre"/>
</dbReference>
<name>A0A6L3B834_AZOBR</name>
<dbReference type="GO" id="GO:0003677">
    <property type="term" value="F:DNA binding"/>
    <property type="evidence" value="ECO:0007669"/>
    <property type="project" value="InterPro"/>
</dbReference>
<gene>
    <name evidence="3" type="ORF">DS837_05330</name>
</gene>
<evidence type="ECO:0000313" key="4">
    <source>
        <dbReference type="Proteomes" id="UP000476837"/>
    </source>
</evidence>
<dbReference type="InterPro" id="IPR046847">
    <property type="entry name" value="Xre-like_HTH"/>
</dbReference>
<dbReference type="Proteomes" id="UP000476837">
    <property type="component" value="Unassembled WGS sequence"/>
</dbReference>
<evidence type="ECO:0000259" key="2">
    <source>
        <dbReference type="Pfam" id="PF20432"/>
    </source>
</evidence>
<sequence>MPGYDVALADRQRSLTAALLGLDQPPADDLAVVRVVRNRLRTQAIGALQAAGLDARALSRIIPRRTLEHRRQKGEALSLEESERAYRTASILALAEAVFGNRDKALSWLNTPKERFGGEAAVDLVDTDVGARLVEDALIQIDEGYFA</sequence>
<dbReference type="InterPro" id="IPR024467">
    <property type="entry name" value="Xre/MbcA/ParS-like_toxin-bd"/>
</dbReference>
<dbReference type="Pfam" id="PF20432">
    <property type="entry name" value="Xre-like-HTH"/>
    <property type="match status" value="1"/>
</dbReference>
<dbReference type="AlphaFoldDB" id="A0A6L3B834"/>
<organism evidence="3 4">
    <name type="scientific">Azospirillum brasilense</name>
    <dbReference type="NCBI Taxonomy" id="192"/>
    <lineage>
        <taxon>Bacteria</taxon>
        <taxon>Pseudomonadati</taxon>
        <taxon>Pseudomonadota</taxon>
        <taxon>Alphaproteobacteria</taxon>
        <taxon>Rhodospirillales</taxon>
        <taxon>Azospirillaceae</taxon>
        <taxon>Azospirillum</taxon>
    </lineage>
</organism>
<proteinExistence type="predicted"/>
<protein>
    <submittedName>
        <fullName evidence="3">DUF2384 domain-containing protein</fullName>
    </submittedName>
</protein>
<feature type="domain" description="Antitoxin Xre-like helix-turn-helix" evidence="2">
    <location>
        <begin position="32"/>
        <end position="87"/>
    </location>
</feature>
<dbReference type="Pfam" id="PF09722">
    <property type="entry name" value="Xre_MbcA_ParS_C"/>
    <property type="match status" value="1"/>
</dbReference>
<evidence type="ECO:0000259" key="1">
    <source>
        <dbReference type="Pfam" id="PF09722"/>
    </source>
</evidence>
<evidence type="ECO:0000313" key="3">
    <source>
        <dbReference type="EMBL" id="KAA0687633.1"/>
    </source>
</evidence>
<accession>A0A6L3B834</accession>
<feature type="domain" description="Antitoxin Xre/MbcA/ParS-like toxin-binding" evidence="1">
    <location>
        <begin position="95"/>
        <end position="144"/>
    </location>
</feature>
<dbReference type="RefSeq" id="WP_149163778.1">
    <property type="nucleotide sequence ID" value="NZ_QOKV01000002.1"/>
</dbReference>
<dbReference type="NCBIfam" id="TIGR02293">
    <property type="entry name" value="TAS_TIGR02293"/>
    <property type="match status" value="1"/>
</dbReference>
<dbReference type="EMBL" id="QOKV01000002">
    <property type="protein sequence ID" value="KAA0687633.1"/>
    <property type="molecule type" value="Genomic_DNA"/>
</dbReference>
<reference evidence="3 4" key="1">
    <citation type="submission" date="2018-07" db="EMBL/GenBank/DDBJ databases">
        <title>Genome sequence of Roseomonas fauriae ATCC 49958.</title>
        <authorList>
            <person name="Sant'Anna F.H."/>
            <person name="Baldani J.I."/>
            <person name="Zilli J.E."/>
            <person name="Reis V.M."/>
            <person name="Hartmann A."/>
            <person name="Cruz L."/>
            <person name="de Souza E.M."/>
            <person name="de Oliveira Pedrosa F."/>
            <person name="Passaglia L.M.P."/>
        </authorList>
    </citation>
    <scope>NUCLEOTIDE SEQUENCE [LARGE SCALE GENOMIC DNA]</scope>
    <source>
        <strain evidence="3 4">ATCC 49958</strain>
    </source>
</reference>
<comment type="caution">
    <text evidence="3">The sequence shown here is derived from an EMBL/GenBank/DDBJ whole genome shotgun (WGS) entry which is preliminary data.</text>
</comment>